<evidence type="ECO:0000313" key="1">
    <source>
        <dbReference type="EMBL" id="EXG83330.1"/>
    </source>
</evidence>
<evidence type="ECO:0008006" key="3">
    <source>
        <dbReference type="Google" id="ProtNLM"/>
    </source>
</evidence>
<gene>
    <name evidence="1" type="ORF">SacsacDRAFT_0296</name>
</gene>
<protein>
    <recommendedName>
        <fullName evidence="3">Knr4/Smi1-like domain-containing protein</fullName>
    </recommendedName>
</protein>
<proteinExistence type="predicted"/>
<dbReference type="Proteomes" id="UP000053380">
    <property type="component" value="Unassembled WGS sequence"/>
</dbReference>
<reference evidence="1 2" key="1">
    <citation type="submission" date="2013-07" db="EMBL/GenBank/DDBJ databases">
        <authorList>
            <consortium name="DOE Joint Genome Institute"/>
            <person name="Anderson I."/>
            <person name="Huntemann M."/>
            <person name="Han J."/>
            <person name="Chen A."/>
            <person name="Kyrpides N."/>
            <person name="Mavromatis K."/>
            <person name="Markowitz V."/>
            <person name="Palaniappan K."/>
            <person name="Ivanova N."/>
            <person name="Schaumberg A."/>
            <person name="Pati A."/>
            <person name="Liolios K."/>
            <person name="Nordberg H.P."/>
            <person name="Cantor M.N."/>
            <person name="Hua S.X."/>
            <person name="Woyke T."/>
        </authorList>
    </citation>
    <scope>NUCLEOTIDE SEQUENCE [LARGE SCALE GENOMIC DNA]</scope>
    <source>
        <strain evidence="1 2">DSM 19268</strain>
    </source>
</reference>
<dbReference type="EMBL" id="JFBU01000001">
    <property type="protein sequence ID" value="EXG83330.1"/>
    <property type="molecule type" value="Genomic_DNA"/>
</dbReference>
<sequence>MLIPDNEQTMERLKAFICKWAGPAKPEYGIRRESVPTDLPAVLRDFYAFAGNWPNPSYEASAYPAGFRPKLFEAQDIWLEPEELKRESGRISFLLENQGSWSCEVDADQDDSPVYSDAARLWDERLEESEVVCPSLSHFLTTFCLQELVFGSRYFGKLEGALDPDVFRAKLHPLWLDGYYVFKEPSHSFYLCGDNLLIMDYYSDVWYGCLEESALSLILDPNMVKPIEP</sequence>
<evidence type="ECO:0000313" key="2">
    <source>
        <dbReference type="Proteomes" id="UP000053380"/>
    </source>
</evidence>
<organism evidence="1 2">
    <name type="scientific">Saccharibacillus sacchari DSM 19268</name>
    <dbReference type="NCBI Taxonomy" id="915437"/>
    <lineage>
        <taxon>Bacteria</taxon>
        <taxon>Bacillati</taxon>
        <taxon>Bacillota</taxon>
        <taxon>Bacilli</taxon>
        <taxon>Bacillales</taxon>
        <taxon>Paenibacillaceae</taxon>
        <taxon>Saccharibacillus</taxon>
    </lineage>
</organism>
<comment type="caution">
    <text evidence="1">The sequence shown here is derived from an EMBL/GenBank/DDBJ whole genome shotgun (WGS) entry which is preliminary data.</text>
</comment>
<dbReference type="OrthoDB" id="2561866at2"/>
<dbReference type="HOGENOM" id="CLU_1209102_0_0_9"/>
<dbReference type="AlphaFoldDB" id="A0A010YT39"/>
<name>A0A010YT39_9BACL</name>
<dbReference type="RefSeq" id="WP_051506782.1">
    <property type="nucleotide sequence ID" value="NZ_KK073875.1"/>
</dbReference>
<accession>A0A010YT39</accession>
<keyword evidence="2" id="KW-1185">Reference proteome</keyword>